<organism evidence="2 3">
    <name type="scientific">Pseudonocardia hierapolitana</name>
    <dbReference type="NCBI Taxonomy" id="1128676"/>
    <lineage>
        <taxon>Bacteria</taxon>
        <taxon>Bacillati</taxon>
        <taxon>Actinomycetota</taxon>
        <taxon>Actinomycetes</taxon>
        <taxon>Pseudonocardiales</taxon>
        <taxon>Pseudonocardiaceae</taxon>
        <taxon>Pseudonocardia</taxon>
    </lineage>
</organism>
<evidence type="ECO:0000313" key="2">
    <source>
        <dbReference type="EMBL" id="TWF80499.1"/>
    </source>
</evidence>
<evidence type="ECO:0008006" key="4">
    <source>
        <dbReference type="Google" id="ProtNLM"/>
    </source>
</evidence>
<gene>
    <name evidence="2" type="ORF">FHX44_116442</name>
</gene>
<evidence type="ECO:0000256" key="1">
    <source>
        <dbReference type="SAM" id="Phobius"/>
    </source>
</evidence>
<accession>A0A561T054</accession>
<reference evidence="2 3" key="1">
    <citation type="submission" date="2019-06" db="EMBL/GenBank/DDBJ databases">
        <title>Sequencing the genomes of 1000 actinobacteria strains.</title>
        <authorList>
            <person name="Klenk H.-P."/>
        </authorList>
    </citation>
    <scope>NUCLEOTIDE SEQUENCE [LARGE SCALE GENOMIC DNA]</scope>
    <source>
        <strain evidence="2 3">DSM 45671</strain>
    </source>
</reference>
<sequence length="78" mass="7974">MLMTAKSVAAGVSPVGGVLALALASILVDINPLGITGGLILGAAEPSVRPRLFRQLLTYGLISVVIAPFLAWLAFGGW</sequence>
<comment type="caution">
    <text evidence="2">The sequence shown here is derived from an EMBL/GenBank/DDBJ whole genome shotgun (WGS) entry which is preliminary data.</text>
</comment>
<keyword evidence="1" id="KW-0812">Transmembrane</keyword>
<proteinExistence type="predicted"/>
<keyword evidence="1" id="KW-0472">Membrane</keyword>
<feature type="transmembrane region" description="Helical" evidence="1">
    <location>
        <begin position="20"/>
        <end position="44"/>
    </location>
</feature>
<dbReference type="AlphaFoldDB" id="A0A561T054"/>
<protein>
    <recommendedName>
        <fullName evidence="4">Citrate transporter</fullName>
    </recommendedName>
</protein>
<evidence type="ECO:0000313" key="3">
    <source>
        <dbReference type="Proteomes" id="UP000321261"/>
    </source>
</evidence>
<keyword evidence="1" id="KW-1133">Transmembrane helix</keyword>
<name>A0A561T054_9PSEU</name>
<keyword evidence="3" id="KW-1185">Reference proteome</keyword>
<feature type="transmembrane region" description="Helical" evidence="1">
    <location>
        <begin position="56"/>
        <end position="75"/>
    </location>
</feature>
<dbReference type="Proteomes" id="UP000321261">
    <property type="component" value="Unassembled WGS sequence"/>
</dbReference>
<dbReference type="RefSeq" id="WP_170309119.1">
    <property type="nucleotide sequence ID" value="NZ_VIWU01000001.1"/>
</dbReference>
<dbReference type="EMBL" id="VIWU01000001">
    <property type="protein sequence ID" value="TWF80499.1"/>
    <property type="molecule type" value="Genomic_DNA"/>
</dbReference>